<dbReference type="eggNOG" id="COG0171">
    <property type="taxonomic scope" value="Bacteria"/>
</dbReference>
<feature type="binding site" evidence="13">
    <location>
        <position position="188"/>
    </location>
    <ligand>
        <name>ATP</name>
        <dbReference type="ChEBI" id="CHEBI:30616"/>
    </ligand>
</feature>
<keyword evidence="3 13" id="KW-0436">Ligase</keyword>
<protein>
    <recommendedName>
        <fullName evidence="12 13">NH(3)-dependent NAD(+) synthetase</fullName>
        <ecNumber evidence="11 13">6.3.1.5</ecNumber>
    </recommendedName>
</protein>
<keyword evidence="4 13" id="KW-0479">Metal-binding</keyword>
<feature type="binding site" evidence="13">
    <location>
        <position position="210"/>
    </location>
    <ligand>
        <name>ATP</name>
        <dbReference type="ChEBI" id="CHEBI:30616"/>
    </ligand>
</feature>
<dbReference type="GO" id="GO:0009435">
    <property type="term" value="P:NAD+ biosynthetic process"/>
    <property type="evidence" value="ECO:0007669"/>
    <property type="project" value="UniProtKB-UniRule"/>
</dbReference>
<evidence type="ECO:0000313" key="17">
    <source>
        <dbReference type="EMBL" id="CEA03804.1"/>
    </source>
</evidence>
<keyword evidence="5 13" id="KW-0547">Nucleotide-binding</keyword>
<feature type="binding site" evidence="13">
    <location>
        <position position="159"/>
    </location>
    <ligand>
        <name>ATP</name>
        <dbReference type="ChEBI" id="CHEBI:30616"/>
    </ligand>
</feature>
<feature type="binding site" evidence="13">
    <location>
        <position position="53"/>
    </location>
    <ligand>
        <name>Mg(2+)</name>
        <dbReference type="ChEBI" id="CHEBI:18420"/>
    </ligand>
</feature>
<dbReference type="STRING" id="1461582.BN1048_02215"/>
<evidence type="ECO:0000256" key="7">
    <source>
        <dbReference type="ARBA" id="ARBA00022842"/>
    </source>
</evidence>
<evidence type="ECO:0000256" key="6">
    <source>
        <dbReference type="ARBA" id="ARBA00022840"/>
    </source>
</evidence>
<dbReference type="GO" id="GO:0005737">
    <property type="term" value="C:cytoplasm"/>
    <property type="evidence" value="ECO:0007669"/>
    <property type="project" value="InterPro"/>
</dbReference>
<evidence type="ECO:0000256" key="10">
    <source>
        <dbReference type="ARBA" id="ARBA00055966"/>
    </source>
</evidence>
<keyword evidence="7 13" id="KW-0460">Magnesium</keyword>
<dbReference type="OrthoDB" id="9803818at2"/>
<reference evidence="17 18" key="1">
    <citation type="submission" date="2014-07" db="EMBL/GenBank/DDBJ databases">
        <authorList>
            <person name="Urmite Genomes Urmite Genomes"/>
        </authorList>
    </citation>
    <scope>NUCLEOTIDE SEQUENCE [LARGE SCALE GENOMIC DNA]</scope>
    <source>
        <strain evidence="17 18">13MG44_air</strain>
    </source>
</reference>
<evidence type="ECO:0000313" key="18">
    <source>
        <dbReference type="Proteomes" id="UP000044136"/>
    </source>
</evidence>
<feature type="binding site" evidence="13">
    <location>
        <position position="164"/>
    </location>
    <ligand>
        <name>Mg(2+)</name>
        <dbReference type="ChEBI" id="CHEBI:18420"/>
    </ligand>
</feature>
<evidence type="ECO:0000256" key="15">
    <source>
        <dbReference type="RuleBase" id="RU003812"/>
    </source>
</evidence>
<dbReference type="HAMAP" id="MF_00193">
    <property type="entry name" value="NadE_ammonia_dep"/>
    <property type="match status" value="1"/>
</dbReference>
<dbReference type="EC" id="6.3.1.5" evidence="11 13"/>
<dbReference type="Pfam" id="PF02540">
    <property type="entry name" value="NAD_synthase"/>
    <property type="match status" value="1"/>
</dbReference>
<feature type="binding site" evidence="13">
    <location>
        <position position="179"/>
    </location>
    <ligand>
        <name>deamido-NAD(+)</name>
        <dbReference type="ChEBI" id="CHEBI:58437"/>
        <note>ligand shared between two neighboring subunits</note>
    </ligand>
</feature>
<feature type="domain" description="NAD/GMP synthase" evidence="16">
    <location>
        <begin position="25"/>
        <end position="264"/>
    </location>
</feature>
<dbReference type="Gene3D" id="3.40.50.620">
    <property type="entry name" value="HUPs"/>
    <property type="match status" value="1"/>
</dbReference>
<feature type="binding site" description="in other chain" evidence="13">
    <location>
        <begin position="259"/>
        <end position="260"/>
    </location>
    <ligand>
        <name>deamido-NAD(+)</name>
        <dbReference type="ChEBI" id="CHEBI:58437"/>
        <note>ligand shared between two neighboring subunits</note>
    </ligand>
</feature>
<dbReference type="SUPFAM" id="SSF52402">
    <property type="entry name" value="Adenine nucleotide alpha hydrolases-like"/>
    <property type="match status" value="1"/>
</dbReference>
<evidence type="ECO:0000256" key="13">
    <source>
        <dbReference type="HAMAP-Rule" id="MF_00193"/>
    </source>
</evidence>
<keyword evidence="6 13" id="KW-0067">ATP-binding</keyword>
<evidence type="ECO:0000256" key="3">
    <source>
        <dbReference type="ARBA" id="ARBA00022598"/>
    </source>
</evidence>
<dbReference type="GO" id="GO:0008795">
    <property type="term" value="F:NAD+ synthase activity"/>
    <property type="evidence" value="ECO:0007669"/>
    <property type="project" value="UniProtKB-UniRule"/>
</dbReference>
<dbReference type="NCBIfam" id="NF001979">
    <property type="entry name" value="PRK00768.1"/>
    <property type="match status" value="1"/>
</dbReference>
<comment type="similarity">
    <text evidence="1 13 14">Belongs to the NAD synthetase family.</text>
</comment>
<dbReference type="RefSeq" id="WP_035811237.1">
    <property type="nucleotide sequence ID" value="NZ_CCSE01000001.1"/>
</dbReference>
<comment type="subunit">
    <text evidence="2 13">Homodimer.</text>
</comment>
<dbReference type="PANTHER" id="PTHR23090">
    <property type="entry name" value="NH 3 /GLUTAMINE-DEPENDENT NAD + SYNTHETASE"/>
    <property type="match status" value="1"/>
</dbReference>
<evidence type="ECO:0000256" key="14">
    <source>
        <dbReference type="RuleBase" id="RU003811"/>
    </source>
</evidence>
<dbReference type="GO" id="GO:0046872">
    <property type="term" value="F:metal ion binding"/>
    <property type="evidence" value="ECO:0007669"/>
    <property type="project" value="UniProtKB-KW"/>
</dbReference>
<comment type="catalytic activity">
    <reaction evidence="9 13 15">
        <text>deamido-NAD(+) + NH4(+) + ATP = AMP + diphosphate + NAD(+) + H(+)</text>
        <dbReference type="Rhea" id="RHEA:21188"/>
        <dbReference type="ChEBI" id="CHEBI:15378"/>
        <dbReference type="ChEBI" id="CHEBI:28938"/>
        <dbReference type="ChEBI" id="CHEBI:30616"/>
        <dbReference type="ChEBI" id="CHEBI:33019"/>
        <dbReference type="ChEBI" id="CHEBI:57540"/>
        <dbReference type="ChEBI" id="CHEBI:58437"/>
        <dbReference type="ChEBI" id="CHEBI:456215"/>
        <dbReference type="EC" id="6.3.1.5"/>
    </reaction>
</comment>
<dbReference type="FunFam" id="3.40.50.620:FF:000015">
    <property type="entry name" value="NH(3)-dependent NAD(+) synthetase"/>
    <property type="match status" value="1"/>
</dbReference>
<dbReference type="CDD" id="cd00553">
    <property type="entry name" value="NAD_synthase"/>
    <property type="match status" value="1"/>
</dbReference>
<evidence type="ECO:0000256" key="9">
    <source>
        <dbReference type="ARBA" id="ARBA00051206"/>
    </source>
</evidence>
<evidence type="ECO:0000256" key="8">
    <source>
        <dbReference type="ARBA" id="ARBA00023027"/>
    </source>
</evidence>
<dbReference type="PANTHER" id="PTHR23090:SF7">
    <property type="entry name" value="NH(3)-DEPENDENT NAD(+) SYNTHETASE"/>
    <property type="match status" value="1"/>
</dbReference>
<evidence type="ECO:0000256" key="2">
    <source>
        <dbReference type="ARBA" id="ARBA00011738"/>
    </source>
</evidence>
<evidence type="ECO:0000256" key="5">
    <source>
        <dbReference type="ARBA" id="ARBA00022741"/>
    </source>
</evidence>
<sequence>MDELQQQIIGKLHVKPEINPEEETRELIDFLKKYVGKYTFIKSFVLGISGGQDSTLLGKIAQLAVDELNEEGHDIKFYGVRLPYGEQRDEDDAKDAMDFISPSVETVINIKPAVDAGVQALSDSGYVLSDFVKGNEKARERMKVQYAIAAHTGGVVLGTDHAAEALTGFYTKYGDGAADLAPLTGLNKRQGREIMKYLGASAHLYEKIPTADLEDDKPLLSDEEALGVTYEHIDDFLEGKSVPDEAYDRIKTLYYQSQHKRDLPYNRYNLPV</sequence>
<accession>A0A078MC83</accession>
<dbReference type="GO" id="GO:0003952">
    <property type="term" value="F:NAD+ synthase (glutamine-hydrolyzing) activity"/>
    <property type="evidence" value="ECO:0007669"/>
    <property type="project" value="InterPro"/>
</dbReference>
<comment type="pathway">
    <text evidence="13">Cofactor biosynthesis; NAD(+) biosynthesis; NAD(+) from deamido-NAD(+) (ammonia route): step 1/1.</text>
</comment>
<dbReference type="GO" id="GO:0004359">
    <property type="term" value="F:glutaminase activity"/>
    <property type="evidence" value="ECO:0007669"/>
    <property type="project" value="InterPro"/>
</dbReference>
<keyword evidence="18" id="KW-1185">Reference proteome</keyword>
<keyword evidence="8 13" id="KW-0520">NAD</keyword>
<proteinExistence type="inferred from homology"/>
<dbReference type="HOGENOM" id="CLU_059327_3_0_9"/>
<dbReference type="InterPro" id="IPR014729">
    <property type="entry name" value="Rossmann-like_a/b/a_fold"/>
</dbReference>
<evidence type="ECO:0000256" key="4">
    <source>
        <dbReference type="ARBA" id="ARBA00022723"/>
    </source>
</evidence>
<feature type="binding site" description="in other chain" evidence="13">
    <location>
        <position position="172"/>
    </location>
    <ligand>
        <name>deamido-NAD(+)</name>
        <dbReference type="ChEBI" id="CHEBI:58437"/>
        <note>ligand shared between two neighboring subunits</note>
    </ligand>
</feature>
<dbReference type="NCBIfam" id="TIGR00552">
    <property type="entry name" value="nadE"/>
    <property type="match status" value="1"/>
</dbReference>
<feature type="binding site" evidence="13">
    <location>
        <begin position="47"/>
        <end position="54"/>
    </location>
    <ligand>
        <name>ATP</name>
        <dbReference type="ChEBI" id="CHEBI:30616"/>
    </ligand>
</feature>
<evidence type="ECO:0000256" key="12">
    <source>
        <dbReference type="ARBA" id="ARBA00070926"/>
    </source>
</evidence>
<evidence type="ECO:0000259" key="16">
    <source>
        <dbReference type="Pfam" id="PF02540"/>
    </source>
</evidence>
<dbReference type="InterPro" id="IPR022310">
    <property type="entry name" value="NAD/GMP_synthase"/>
</dbReference>
<dbReference type="InterPro" id="IPR022926">
    <property type="entry name" value="NH(3)-dep_NAD(+)_synth"/>
</dbReference>
<dbReference type="EMBL" id="CCSE01000001">
    <property type="protein sequence ID" value="CEA03804.1"/>
    <property type="molecule type" value="Genomic_DNA"/>
</dbReference>
<feature type="binding site" description="in other chain" evidence="13">
    <location>
        <position position="139"/>
    </location>
    <ligand>
        <name>deamido-NAD(+)</name>
        <dbReference type="ChEBI" id="CHEBI:58437"/>
        <note>ligand shared between two neighboring subunits</note>
    </ligand>
</feature>
<dbReference type="InterPro" id="IPR003694">
    <property type="entry name" value="NAD_synthase"/>
</dbReference>
<name>A0A078MC83_9STAP</name>
<dbReference type="GO" id="GO:0005524">
    <property type="term" value="F:ATP binding"/>
    <property type="evidence" value="ECO:0007669"/>
    <property type="project" value="UniProtKB-UniRule"/>
</dbReference>
<dbReference type="UniPathway" id="UPA00253">
    <property type="reaction ID" value="UER00333"/>
</dbReference>
<evidence type="ECO:0000256" key="1">
    <source>
        <dbReference type="ARBA" id="ARBA00005859"/>
    </source>
</evidence>
<gene>
    <name evidence="13 17" type="primary">nadE</name>
    <name evidence="17" type="ORF">BN1048_02215</name>
</gene>
<dbReference type="AlphaFoldDB" id="A0A078MC83"/>
<comment type="function">
    <text evidence="10 13">Catalyzes the ATP-dependent amidation of deamido-NAD to form NAD. Uses ammonia as a nitrogen source.</text>
</comment>
<organism evidence="17 18">
    <name type="scientific">Jeotgalicoccus saudimassiliensis</name>
    <dbReference type="NCBI Taxonomy" id="1461582"/>
    <lineage>
        <taxon>Bacteria</taxon>
        <taxon>Bacillati</taxon>
        <taxon>Bacillota</taxon>
        <taxon>Bacilli</taxon>
        <taxon>Bacillales</taxon>
        <taxon>Staphylococcaceae</taxon>
        <taxon>Jeotgalicoccus</taxon>
    </lineage>
</organism>
<dbReference type="Proteomes" id="UP000044136">
    <property type="component" value="Unassembled WGS sequence"/>
</dbReference>
<evidence type="ECO:0000256" key="11">
    <source>
        <dbReference type="ARBA" id="ARBA00066987"/>
    </source>
</evidence>